<dbReference type="Gene3D" id="1.20.140.100">
    <property type="entry name" value="Dynein heavy chain, N-terminal domain 2"/>
    <property type="match status" value="1"/>
</dbReference>
<dbReference type="GO" id="GO:0051959">
    <property type="term" value="F:dynein light intermediate chain binding"/>
    <property type="evidence" value="ECO:0000318"/>
    <property type="project" value="GO_Central"/>
</dbReference>
<dbReference type="FunFam" id="3.40.50.300:FF:002338">
    <property type="entry name" value="Dynein heavy chain family protein"/>
    <property type="match status" value="1"/>
</dbReference>
<dbReference type="GO" id="GO:0060294">
    <property type="term" value="P:cilium movement involved in cell motility"/>
    <property type="evidence" value="ECO:0000318"/>
    <property type="project" value="GO_Central"/>
</dbReference>
<dbReference type="InterPro" id="IPR026983">
    <property type="entry name" value="DHC"/>
</dbReference>
<dbReference type="Proteomes" id="UP000001542">
    <property type="component" value="Unassembled WGS sequence"/>
</dbReference>
<dbReference type="VEuPathDB" id="TrichDB:TVAGG3_0221150"/>
<gene>
    <name evidence="8" type="ORF">TVAG_184370</name>
</gene>
<evidence type="ECO:0000256" key="2">
    <source>
        <dbReference type="SAM" id="Coils"/>
    </source>
</evidence>
<dbReference type="InterPro" id="IPR042219">
    <property type="entry name" value="AAA_lid_11_sf"/>
</dbReference>
<dbReference type="Gene3D" id="3.40.50.300">
    <property type="entry name" value="P-loop containing nucleotide triphosphate hydrolases"/>
    <property type="match status" value="6"/>
</dbReference>
<dbReference type="InterPro" id="IPR027417">
    <property type="entry name" value="P-loop_NTPase"/>
</dbReference>
<dbReference type="Gene3D" id="1.10.287.2620">
    <property type="match status" value="1"/>
</dbReference>
<evidence type="ECO:0000259" key="5">
    <source>
        <dbReference type="Pfam" id="PF12780"/>
    </source>
</evidence>
<dbReference type="FunFam" id="3.40.50.300:FF:005624">
    <property type="entry name" value="Dynein heavy chain family protein"/>
    <property type="match status" value="1"/>
</dbReference>
<keyword evidence="1 2" id="KW-0175">Coiled coil</keyword>
<dbReference type="OrthoDB" id="447173at2759"/>
<dbReference type="eggNOG" id="KOG3595">
    <property type="taxonomic scope" value="Eukaryota"/>
</dbReference>
<feature type="domain" description="Dynein heavy chain hydrolytic ATP-binding dynein motor region" evidence="4">
    <location>
        <begin position="1371"/>
        <end position="1714"/>
    </location>
</feature>
<dbReference type="InterPro" id="IPR035706">
    <property type="entry name" value="AAA_9"/>
</dbReference>
<feature type="coiled-coil region" evidence="2">
    <location>
        <begin position="2827"/>
        <end position="2889"/>
    </location>
</feature>
<keyword evidence="9" id="KW-1185">Reference proteome</keyword>
<dbReference type="PANTHER" id="PTHR10676:SF396">
    <property type="entry name" value="DYNEIN AXONEMAL HEAVY CHAIN 1"/>
    <property type="match status" value="1"/>
</dbReference>
<feature type="domain" description="Dynein heavy chain linker" evidence="3">
    <location>
        <begin position="830"/>
        <end position="1239"/>
    </location>
</feature>
<dbReference type="Gene3D" id="1.20.920.20">
    <property type="match status" value="1"/>
</dbReference>
<dbReference type="Gene3D" id="1.10.8.720">
    <property type="entry name" value="Region D6 of dynein motor"/>
    <property type="match status" value="1"/>
</dbReference>
<reference evidence="8" key="2">
    <citation type="journal article" date="2007" name="Science">
        <title>Draft genome sequence of the sexually transmitted pathogen Trichomonas vaginalis.</title>
        <authorList>
            <person name="Carlton J.M."/>
            <person name="Hirt R.P."/>
            <person name="Silva J.C."/>
            <person name="Delcher A.L."/>
            <person name="Schatz M."/>
            <person name="Zhao Q."/>
            <person name="Wortman J.R."/>
            <person name="Bidwell S.L."/>
            <person name="Alsmark U.C.M."/>
            <person name="Besteiro S."/>
            <person name="Sicheritz-Ponten T."/>
            <person name="Noel C.J."/>
            <person name="Dacks J.B."/>
            <person name="Foster P.G."/>
            <person name="Simillion C."/>
            <person name="Van de Peer Y."/>
            <person name="Miranda-Saavedra D."/>
            <person name="Barton G.J."/>
            <person name="Westrop G.D."/>
            <person name="Mueller S."/>
            <person name="Dessi D."/>
            <person name="Fiori P.L."/>
            <person name="Ren Q."/>
            <person name="Paulsen I."/>
            <person name="Zhang H."/>
            <person name="Bastida-Corcuera F.D."/>
            <person name="Simoes-Barbosa A."/>
            <person name="Brown M.T."/>
            <person name="Hayes R.D."/>
            <person name="Mukherjee M."/>
            <person name="Okumura C.Y."/>
            <person name="Schneider R."/>
            <person name="Smith A.J."/>
            <person name="Vanacova S."/>
            <person name="Villalvazo M."/>
            <person name="Haas B.J."/>
            <person name="Pertea M."/>
            <person name="Feldblyum T.V."/>
            <person name="Utterback T.R."/>
            <person name="Shu C.L."/>
            <person name="Osoegawa K."/>
            <person name="de Jong P.J."/>
            <person name="Hrdy I."/>
            <person name="Horvathova L."/>
            <person name="Zubacova Z."/>
            <person name="Dolezal P."/>
            <person name="Malik S.B."/>
            <person name="Logsdon J.M. Jr."/>
            <person name="Henze K."/>
            <person name="Gupta A."/>
            <person name="Wang C.C."/>
            <person name="Dunne R.L."/>
            <person name="Upcroft J.A."/>
            <person name="Upcroft P."/>
            <person name="White O."/>
            <person name="Salzberg S.L."/>
            <person name="Tang P."/>
            <person name="Chiu C.-H."/>
            <person name="Lee Y.-S."/>
            <person name="Embley T.M."/>
            <person name="Coombs G.H."/>
            <person name="Mottram J.C."/>
            <person name="Tachezy J."/>
            <person name="Fraser-Liggett C.M."/>
            <person name="Johnson P.J."/>
        </authorList>
    </citation>
    <scope>NUCLEOTIDE SEQUENCE [LARGE SCALE GENOMIC DNA]</scope>
    <source>
        <strain evidence="8">G3</strain>
    </source>
</reference>
<name>A2E9X3_TRIV3</name>
<dbReference type="InterPro" id="IPR042222">
    <property type="entry name" value="Dynein_2_N"/>
</dbReference>
<dbReference type="EMBL" id="DS113336">
    <property type="protein sequence ID" value="EAY10535.1"/>
    <property type="molecule type" value="Genomic_DNA"/>
</dbReference>
<evidence type="ECO:0000259" key="6">
    <source>
        <dbReference type="Pfam" id="PF12781"/>
    </source>
</evidence>
<dbReference type="Pfam" id="PF12780">
    <property type="entry name" value="AAA_8"/>
    <property type="match status" value="1"/>
</dbReference>
<evidence type="ECO:0000313" key="8">
    <source>
        <dbReference type="EMBL" id="EAY10535.1"/>
    </source>
</evidence>
<dbReference type="FunFam" id="3.40.50.300:FF:003499">
    <property type="entry name" value="Dynein heavy chain family protein"/>
    <property type="match status" value="1"/>
</dbReference>
<proteinExistence type="predicted"/>
<dbReference type="RefSeq" id="XP_001322758.1">
    <property type="nucleotide sequence ID" value="XM_001322723.1"/>
</dbReference>
<evidence type="ECO:0000259" key="3">
    <source>
        <dbReference type="Pfam" id="PF08393"/>
    </source>
</evidence>
<evidence type="ECO:0000313" key="9">
    <source>
        <dbReference type="Proteomes" id="UP000001542"/>
    </source>
</evidence>
<dbReference type="GO" id="GO:0005524">
    <property type="term" value="F:ATP binding"/>
    <property type="evidence" value="ECO:0007669"/>
    <property type="project" value="InterPro"/>
</dbReference>
<feature type="domain" description="Dynein heavy chain AAA lid" evidence="7">
    <location>
        <begin position="3566"/>
        <end position="3703"/>
    </location>
</feature>
<dbReference type="FunFam" id="3.40.50.300:FF:002448">
    <property type="entry name" value="Dynein heavy chain family protein"/>
    <property type="match status" value="1"/>
</dbReference>
<dbReference type="Gene3D" id="1.20.58.1120">
    <property type="match status" value="1"/>
</dbReference>
<evidence type="ECO:0000259" key="4">
    <source>
        <dbReference type="Pfam" id="PF12774"/>
    </source>
</evidence>
<reference evidence="8" key="1">
    <citation type="submission" date="2006-10" db="EMBL/GenBank/DDBJ databases">
        <authorList>
            <person name="Amadeo P."/>
            <person name="Zhao Q."/>
            <person name="Wortman J."/>
            <person name="Fraser-Liggett C."/>
            <person name="Carlton J."/>
        </authorList>
    </citation>
    <scope>NUCLEOTIDE SEQUENCE</scope>
    <source>
        <strain evidence="8">G3</strain>
    </source>
</reference>
<dbReference type="PANTHER" id="PTHR10676">
    <property type="entry name" value="DYNEIN HEAVY CHAIN FAMILY PROTEIN"/>
    <property type="match status" value="1"/>
</dbReference>
<dbReference type="KEGG" id="tva:4768470"/>
<dbReference type="InterPro" id="IPR035699">
    <property type="entry name" value="AAA_6"/>
</dbReference>
<dbReference type="SMR" id="A2E9X3"/>
<dbReference type="InterPro" id="IPR041658">
    <property type="entry name" value="AAA_lid_11"/>
</dbReference>
<dbReference type="Pfam" id="PF08393">
    <property type="entry name" value="DHC_N2"/>
    <property type="match status" value="1"/>
</dbReference>
<dbReference type="Pfam" id="PF18198">
    <property type="entry name" value="AAA_lid_11"/>
    <property type="match status" value="1"/>
</dbReference>
<dbReference type="GO" id="GO:0008569">
    <property type="term" value="F:minus-end-directed microtubule motor activity"/>
    <property type="evidence" value="ECO:0000318"/>
    <property type="project" value="GO_Central"/>
</dbReference>
<evidence type="ECO:0000259" key="7">
    <source>
        <dbReference type="Pfam" id="PF18198"/>
    </source>
</evidence>
<dbReference type="FunFam" id="1.20.140.100:FF:000008">
    <property type="entry name" value="Dynein heavy chain domain 1"/>
    <property type="match status" value="1"/>
</dbReference>
<sequence length="4008" mass="457818">MAEFPNNTGLHLNIKGSDIIRKGTTSTLSARRDKKALFDPSTIEENANSYNMDPLKDEEPQAILSARSPSLLAIKNKITQRAKTTCTTSRGEHKEVEIYTPRRAPSMLTKESPRPKTTLQDRTLAFTRKISKDTETEKIALEFDDDPIAYFSKRKDGRGHRFIYLNYADDKSDPYFNPYKLVKVPFAEIKSEYFTMSAQGVTHLHPDGTTECVQIDKWATEQSVYESAKRLKFFAQYFFWKPFKNWKNFVRRQRFLDTKNVIVEHKYFSYPGFFNTKMNIINLYIDEKLKLTVPELVEKYIFSFNPQQRYELSAFTQATAKNILAFESAYNEYIENVEHLMLVLDSKIRDPKVVQVKDTDFPEIKLRNPNLKKLKLLEERKAKRRLELTNMVNSQIIQFGYFIRDVDNMLIETLATAANESWEHAKQNVLQPLSSIFNIEVSFGSNGQVVLTPNLEDLIAEIKHSFLQARTCLDGLPRIIDRPCFKPHLRESHPNFQQLMDEKPSLIKYMDRYTSIIDAEDTIVNAVSNSYKESVKTSVEFEQFFNLFQLGQSWTIDKYISSRSGKPAAWKPGDGKSKDCKAEDIDIDTEPIIDIKSIRELLVSLQSSERALADFTPHTLKDMIYIDSKQLRNFLNPIPNTLQNRIKDSLNELLLTKSVRAKIAINYYTTQLKNKPQNLPHFVKFCETLTKTSVIIKKLQLEADFIDNLIIPVNELNKISNATELAQNTIPPLISAFAVTNKEANEAKASMLEFYIGELKKLCETIDLKIAKAKEKVATTPRNLADVRVEQQRENVMAIKKEVKLLFPDVKEALHFQEVLGKNYSDFKTLDQLVNYIDMILKMYDIIGAWKAMEKNVFHTPFELLRADEFKKDITKINDETKDISSQMTLMPGILIELEHEISKVYPYVEEIILLTTSNMQPRHWEQLFQTSGSSIPYRTDIQLYEIVLSGILANHNLIEQITSIASNEKNIEDTFKAIETKWSQVYLPTANGQMKGEDVLIIADTSEIVSDLEKTVKKLTEINNLQFATGVREQVVKMISTLQNAALVLEEWQKFQMNWILLSTLLNTEEGKTNLAPQVSKFGQVRRRWISIVKHSYKDLTLLNVCSYPALLESMRENKETLESIIETLGKFIDSKRESSPRLFALGNSDILSLLTYSGVETLQRFVPRLFMKVRALDVSDDQNISQSMRRIKVAGFIGNSGDVFSLEKPVIITGPLENWLKQLIDASHESLLKTIKSILFKSATMQITDWILNVPVYVAYIVFCVEFTREVEECFNAYESNIRSFSTYESRLKNRYNSLITLLDTPITPKEAHKISTILTIIMNHIDIIHQFTDGLQSKWIWQQIPKLNFIESQNKCTISYEDKVESFGFEIWGDVRPFILTPQSQKMSISLMQSNFPTIVGSPGTGRRSLIKYMASHFGRYIHSIPALPSMNGEIISQIIKCVATSGSWVIFNDINKIKKEALSNLSDLCGLFHDGQQNGQMIINDETFNFVPSSKVFFTSSVPLSKSTTIPEQLKSILKSIALSTPEKRILIEMQLAANGFKSSKQLSIKINSTVTSIVDTFGWVLRSNTMLNHIFCIINRMKKYIRDSKFPQSKCPYTQANEIEEFIASRAIYHHFVSLIDEYQIDSLVQTIFITFPLSENTETMKSRLESNYYFDSDSIIDLIATQLTSMTSNLSNGKYLTNQALNLFAQLQSRRIIIIHGEPGSGKTNVLNLLKEAIDQTISIYADKPKPPKITPLHITRLFHHSKDMKGIFGDWQHRDAENVTVWNIGQADVLLESMMSIEKKLHKILVFDGPLNLDALEFLVGIAADEQSVVNSMNVVDFKMKGKLTLVIETDTVKNLIPSQSGMCGFLHMRGVQDNWLETSEIRDCPAIISRVFPANLSPSIFSIFEEILPPTVKYIYHTPNILCNYEEYRKISGANSVLSDFLTTTAVKLFDALIQTGGVTIDDDENIRKGAVAATFHAFQGILDENQATQFDLWLRSSFKITGIPEFNNDESIPHCFSISFPNASLMTHVLTNNEFNLIKLDAMNEMVLEREDLIPTTMRELSVATPEIIVSSYTLELALKRKIPTIILGGSGKDTFVNHFFKNRKEYLALHIYVSPQYSIDSIVGLIDLCTDLTKKFSDSQQGFILVFHNVEKACEQVLEFIRMIVATKTLLTNSQSYIKGFENIKLRRFNVVCTTSSYSDLSARFISRFLPIRLNTMSTASVRFVAERLLKAMSVESKLSEGIADVLEQTMMQLSDFPRNISNIIYFIDGIGQMKEKYAKDEKMMIDALRMFIADIRTFFFNEYISQWDIFTQIFLTNFKASQLIEEFKDEKQIFIPNIQKPKGENPYINGTFETYANITEELNLYLQVYNKSPVEKLDIRLYTALLKCWSSFRRTLQFPISSIILRGKEGSGRLSLSRFLANMLQYDFVNIADDPFNPITIPYLSALLTDICMNCTLMEKKCVLFIRHKGDKISQELQFIINFMQGFSFSMILSKQQQEDIYMKFTGRTLTKPEQYVQAYNKLRQVLSESLHIIIAVNDGACSLPLNLPIIDFNCTGHSDYEEIAKTAVTNEQMMNVFGVHSRTLPRILTTLHEQASEIINYNHKNKFFDFIDTFCKQANQDYINLVDRSRNLLATINFYNDLKDESVQTLKDYERVSPGLQRVADDVDALTISFNSKMQNIVQRRKEIEKEEGDMLREIHSLETSLNRLNADQNELLPKLNGYRDAVKNLTDNDIKTLRLNLIEPQTELKLLLEVLCAFMELPISFEPHGRDLLNDSRFVSNIISRIDHNNVDKAIKDAVEPYFQRPDFSEKVMDNAAPSMKTIYLWLKAVIEYSNNLEEITNLKVKLSNNQMEFDEKKKSHAEENDRMSSMEKQLEEEKMALRSSLQSKEQMEIKFENIKNRQEAINAILSDMDEFLMKWAQESNEITTQRELIIGTALLMSYYVNYGSMVSDETRRKLIDVVVKEIRDSGLVLPNETPMTTINDKLLFDSTNEEDIFNPAENVIYDASFDVYMTKFVIRAPLILDTDGFALLYFTKMYKTKNYVICSCLNDNFEREVLQSIKDGSTLIVTDFDKMHPLVNQLLTMVRIGPENIVSKNVKIANKTVSLNHSFRLILITNHRTIKDIPPQILSRVSPINMSSSSLKACRTIIFNEVINGYVPDILSSVLADRRNKIESSVNYKVKERDTILTVVDAVNKQDEKKEYDCIEDKSFLADIVRSKNALFEARRQLEDSTSAMSKQKIDIEVFESVADRLTVVWESLSVYAPMINENYRFSFQNYIGIVVKSLNLPGFGQITLKPEQAEQLAQTLMQQVLLNILPGVSYRDTMAILFIISSLKQIGDGRLKQVDFEAIIRHLSDQKDAVFDFKTVDLTLGEPFDHLKFTNITNFFNYIQKAINLNVGSDYLQFMKPFEVDNIISPAASVPSLILYTTMSPYSLIRSFISNRTRGDNFITISLVGDSATMNNNKKIIDNAMKKGLRVLLNVCNSDECVLELLNTVTTAITTTSIHTNFRLIVCAPETAKSLPNILLTSSVRLFYNYSPSIRDPMMQLFNQLQGIIRTATNGVAAKKIAYAASLAAAILSFRRFIEPIGLDHSIDVPFEELTASITRIITLLDNSQQKEIPIRAVRDYLQDIVLGGSAFDVFDRRKIRALVYTIFSGDFFKEGFSFVADSADKDKYDIPHGATLPMYTAAVAKLPIFPSTDCLNVNSTGWNPIRNWTLSRWLVSSLEKVVAKQLPRQIDSGEYMIRLKSYMVSIPERIGTGSLAKFVSPTGVIIRGEINDLNSIIDSLRCKFTEEPFSNEVSEFLHGTVPDSWRNISRFDSTKSSQHFISQIGERREFLMNYLQDQTISYVSVRLISNIRGLLQAFLTEQITARNLSTDNVGLEFSPIDREAKTKPPQSIVLKDISLVEGRWAAEPQKVFVDRDTKVAEKFLNLCVTVSKPSTEKVLMCPLVRTLNISGISRSSANTYTDGCPDNLIWYVPLACDAQQLVPVANSTCLVCVLPEQMEL</sequence>
<feature type="domain" description="Dynein heavy chain AAA module D4" evidence="5">
    <location>
        <begin position="2373"/>
        <end position="2534"/>
    </location>
</feature>
<organism evidence="8 9">
    <name type="scientific">Trichomonas vaginalis (strain ATCC PRA-98 / G3)</name>
    <dbReference type="NCBI Taxonomy" id="412133"/>
    <lineage>
        <taxon>Eukaryota</taxon>
        <taxon>Metamonada</taxon>
        <taxon>Parabasalia</taxon>
        <taxon>Trichomonadida</taxon>
        <taxon>Trichomonadidae</taxon>
        <taxon>Trichomonas</taxon>
    </lineage>
</organism>
<dbReference type="Pfam" id="PF12781">
    <property type="entry name" value="AAA_9"/>
    <property type="match status" value="1"/>
</dbReference>
<protein>
    <submittedName>
        <fullName evidence="8">Dynein heavy chain family protein</fullName>
    </submittedName>
</protein>
<dbReference type="InParanoid" id="A2E9X3"/>
<dbReference type="GO" id="GO:0030286">
    <property type="term" value="C:dynein complex"/>
    <property type="evidence" value="ECO:0000318"/>
    <property type="project" value="GO_Central"/>
</dbReference>
<dbReference type="FunFam" id="1.20.58.1120:FF:000021">
    <property type="entry name" value="Dynein heavy chain family protein"/>
    <property type="match status" value="1"/>
</dbReference>
<dbReference type="InterPro" id="IPR024317">
    <property type="entry name" value="Dynein_heavy_chain_D4_dom"/>
</dbReference>
<dbReference type="FunFam" id="1.20.920.20:FF:000011">
    <property type="entry name" value="Dynein heavy chain domain 1"/>
    <property type="match status" value="1"/>
</dbReference>
<dbReference type="SUPFAM" id="SSF52540">
    <property type="entry name" value="P-loop containing nucleoside triphosphate hydrolases"/>
    <property type="match status" value="2"/>
</dbReference>
<dbReference type="InterPro" id="IPR013602">
    <property type="entry name" value="Dynein_heavy_linker"/>
</dbReference>
<feature type="domain" description="Dynein heavy chain ATP-binding dynein motor region" evidence="6">
    <location>
        <begin position="3016"/>
        <end position="3137"/>
    </location>
</feature>
<dbReference type="STRING" id="5722.A2E9X3"/>
<dbReference type="VEuPathDB" id="TrichDB:TVAG_184370"/>
<evidence type="ECO:0000256" key="1">
    <source>
        <dbReference type="ARBA" id="ARBA00023054"/>
    </source>
</evidence>
<dbReference type="GO" id="GO:0045505">
    <property type="term" value="F:dynein intermediate chain binding"/>
    <property type="evidence" value="ECO:0000318"/>
    <property type="project" value="GO_Central"/>
</dbReference>
<dbReference type="Pfam" id="PF12774">
    <property type="entry name" value="AAA_6"/>
    <property type="match status" value="1"/>
</dbReference>
<dbReference type="FunFam" id="1.10.8.720:FF:000019">
    <property type="entry name" value="Dynein heavy chain family protein"/>
    <property type="match status" value="1"/>
</dbReference>
<dbReference type="GO" id="GO:0097729">
    <property type="term" value="C:9+2 motile cilium"/>
    <property type="evidence" value="ECO:0000318"/>
    <property type="project" value="GO_Central"/>
</dbReference>
<accession>A2E9X3</accession>